<protein>
    <submittedName>
        <fullName evidence="2">Uncharacterized protein</fullName>
    </submittedName>
</protein>
<evidence type="ECO:0000256" key="1">
    <source>
        <dbReference type="SAM" id="Phobius"/>
    </source>
</evidence>
<comment type="caution">
    <text evidence="2">The sequence shown here is derived from an EMBL/GenBank/DDBJ whole genome shotgun (WGS) entry which is preliminary data.</text>
</comment>
<sequence length="256" mass="28882">MKNKIIYISIVCAVVILGTGFFVYKSFVSKQFIVQQKCPDDYGIDDAGSKEYLADFDKWANNFYNTHPRATLSEFSEARYQFWVDNNCTAALQRYKDAKEGRADPKSLEQIESIIRGAIDNHKYYSELGFSFDYPNDMSVMSDPEDPRLYIIPNSYKGNDNETLTAVVISAMLNDPQMTPLEWLNSPNSGADMSKGYSKIDIDGQEAIVMNGGAWIVVNTPDNIRQLSIATLPPQYPSETLRAKMNSIVNSIIFAR</sequence>
<proteinExistence type="predicted"/>
<organism evidence="2 3">
    <name type="scientific">Candidatus Staskawiczbacteria bacterium RIFOXYD1_FULL_32_13</name>
    <dbReference type="NCBI Taxonomy" id="1802234"/>
    <lineage>
        <taxon>Bacteria</taxon>
        <taxon>Candidatus Staskawicziibacteriota</taxon>
    </lineage>
</organism>
<name>A0A1G2JS25_9BACT</name>
<keyword evidence="1" id="KW-0472">Membrane</keyword>
<evidence type="ECO:0000313" key="3">
    <source>
        <dbReference type="Proteomes" id="UP000178935"/>
    </source>
</evidence>
<evidence type="ECO:0000313" key="2">
    <source>
        <dbReference type="EMBL" id="OGZ89058.1"/>
    </source>
</evidence>
<feature type="transmembrane region" description="Helical" evidence="1">
    <location>
        <begin position="6"/>
        <end position="24"/>
    </location>
</feature>
<dbReference type="Proteomes" id="UP000178935">
    <property type="component" value="Unassembled WGS sequence"/>
</dbReference>
<accession>A0A1G2JS25</accession>
<dbReference type="AlphaFoldDB" id="A0A1G2JS25"/>
<dbReference type="EMBL" id="MHPU01000012">
    <property type="protein sequence ID" value="OGZ89058.1"/>
    <property type="molecule type" value="Genomic_DNA"/>
</dbReference>
<reference evidence="2 3" key="1">
    <citation type="journal article" date="2016" name="Nat. Commun.">
        <title>Thousands of microbial genomes shed light on interconnected biogeochemical processes in an aquifer system.</title>
        <authorList>
            <person name="Anantharaman K."/>
            <person name="Brown C.T."/>
            <person name="Hug L.A."/>
            <person name="Sharon I."/>
            <person name="Castelle C.J."/>
            <person name="Probst A.J."/>
            <person name="Thomas B.C."/>
            <person name="Singh A."/>
            <person name="Wilkins M.J."/>
            <person name="Karaoz U."/>
            <person name="Brodie E.L."/>
            <person name="Williams K.H."/>
            <person name="Hubbard S.S."/>
            <person name="Banfield J.F."/>
        </authorList>
    </citation>
    <scope>NUCLEOTIDE SEQUENCE [LARGE SCALE GENOMIC DNA]</scope>
</reference>
<keyword evidence="1" id="KW-1133">Transmembrane helix</keyword>
<keyword evidence="1" id="KW-0812">Transmembrane</keyword>
<gene>
    <name evidence="2" type="ORF">A2561_05425</name>
</gene>